<gene>
    <name evidence="2" type="ORF">GKE44_04360</name>
</gene>
<sequence length="371" mass="42141">MIRILHSVSNMDRAGIETMLMNYYRYMDKSKVQFDFLCNKKKPGAYDDEIKSMGGRIYHTPGLNPAKYPVYLKYMRELFQEHPEYKIVEAHNGALGVYALHAAKVSKIPVRIFHAHGASITKDWKLPIKLVCKACLPTNMTHHFSCGVEAAKCYFGQKVVDENDYVLIPNAIDVERFIYNPEIRNKIRKENNLENKHVVGHVGRFMAQKNHTFLVDVFAEVLKIDSQAHLVLLGDGELMDEIKRKAADLGISEHVTFVGNVGNANEWYQAFDCFVLPSIWEGLLVVGVEAQAADLPCVFSSAITREIGLSQHAKFVPLTESVSVWAKTLSDALQQNERNDNTKLITEHHYNIAFEAKNLQERYLQLAGEVK</sequence>
<dbReference type="EMBL" id="WKQV01000003">
    <property type="protein sequence ID" value="MSD26418.1"/>
    <property type="molecule type" value="Genomic_DNA"/>
</dbReference>
<name>A0A7X2M9H0_9FIRM</name>
<dbReference type="InterPro" id="IPR028098">
    <property type="entry name" value="Glyco_trans_4-like_N"/>
</dbReference>
<dbReference type="PANTHER" id="PTHR45947:SF3">
    <property type="entry name" value="SULFOQUINOVOSYL TRANSFERASE SQD2"/>
    <property type="match status" value="1"/>
</dbReference>
<protein>
    <submittedName>
        <fullName evidence="2">Glycosyltransferase</fullName>
    </submittedName>
</protein>
<evidence type="ECO:0000313" key="2">
    <source>
        <dbReference type="EMBL" id="MSD26418.1"/>
    </source>
</evidence>
<comment type="caution">
    <text evidence="2">The sequence shown here is derived from an EMBL/GenBank/DDBJ whole genome shotgun (WGS) entry which is preliminary data.</text>
</comment>
<evidence type="ECO:0000259" key="1">
    <source>
        <dbReference type="Pfam" id="PF13439"/>
    </source>
</evidence>
<dbReference type="Gene3D" id="3.40.50.2000">
    <property type="entry name" value="Glycogen Phosphorylase B"/>
    <property type="match status" value="2"/>
</dbReference>
<dbReference type="PANTHER" id="PTHR45947">
    <property type="entry name" value="SULFOQUINOVOSYL TRANSFERASE SQD2"/>
    <property type="match status" value="1"/>
</dbReference>
<reference evidence="2 3" key="1">
    <citation type="journal article" date="2019" name="Nat. Med.">
        <title>A library of human gut bacterial isolates paired with longitudinal multiomics data enables mechanistic microbiome research.</title>
        <authorList>
            <person name="Poyet M."/>
            <person name="Groussin M."/>
            <person name="Gibbons S.M."/>
            <person name="Avila-Pacheco J."/>
            <person name="Jiang X."/>
            <person name="Kearney S.M."/>
            <person name="Perrotta A.R."/>
            <person name="Berdy B."/>
            <person name="Zhao S."/>
            <person name="Lieberman T.D."/>
            <person name="Swanson P.K."/>
            <person name="Smith M."/>
            <person name="Roesemann S."/>
            <person name="Alexander J.E."/>
            <person name="Rich S.A."/>
            <person name="Livny J."/>
            <person name="Vlamakis H."/>
            <person name="Clish C."/>
            <person name="Bullock K."/>
            <person name="Deik A."/>
            <person name="Scott J."/>
            <person name="Pierce K.A."/>
            <person name="Xavier R.J."/>
            <person name="Alm E.J."/>
        </authorList>
    </citation>
    <scope>NUCLEOTIDE SEQUENCE [LARGE SCALE GENOMIC DNA]</scope>
    <source>
        <strain evidence="2 3">BIOML-A5</strain>
    </source>
</reference>
<accession>A0A7X2M9H0</accession>
<dbReference type="SUPFAM" id="SSF53756">
    <property type="entry name" value="UDP-Glycosyltransferase/glycogen phosphorylase"/>
    <property type="match status" value="1"/>
</dbReference>
<feature type="domain" description="Glycosyltransferase subfamily 4-like N-terminal" evidence="1">
    <location>
        <begin position="15"/>
        <end position="176"/>
    </location>
</feature>
<dbReference type="AlphaFoldDB" id="A0A7X2M9H0"/>
<organism evidence="2 3">
    <name type="scientific">Agathobacter rectalis</name>
    <dbReference type="NCBI Taxonomy" id="39491"/>
    <lineage>
        <taxon>Bacteria</taxon>
        <taxon>Bacillati</taxon>
        <taxon>Bacillota</taxon>
        <taxon>Clostridia</taxon>
        <taxon>Lachnospirales</taxon>
        <taxon>Lachnospiraceae</taxon>
        <taxon>Agathobacter</taxon>
    </lineage>
</organism>
<dbReference type="RefSeq" id="WP_154268831.1">
    <property type="nucleotide sequence ID" value="NZ_WKQV01000003.1"/>
</dbReference>
<dbReference type="InterPro" id="IPR050194">
    <property type="entry name" value="Glycosyltransferase_grp1"/>
</dbReference>
<evidence type="ECO:0000313" key="3">
    <source>
        <dbReference type="Proteomes" id="UP000465607"/>
    </source>
</evidence>
<proteinExistence type="predicted"/>
<dbReference type="Pfam" id="PF13692">
    <property type="entry name" value="Glyco_trans_1_4"/>
    <property type="match status" value="1"/>
</dbReference>
<dbReference type="CDD" id="cd03812">
    <property type="entry name" value="GT4_CapH-like"/>
    <property type="match status" value="1"/>
</dbReference>
<dbReference type="Pfam" id="PF13439">
    <property type="entry name" value="Glyco_transf_4"/>
    <property type="match status" value="1"/>
</dbReference>
<dbReference type="Proteomes" id="UP000465607">
    <property type="component" value="Unassembled WGS sequence"/>
</dbReference>
<keyword evidence="2" id="KW-0808">Transferase</keyword>
<dbReference type="GO" id="GO:0016757">
    <property type="term" value="F:glycosyltransferase activity"/>
    <property type="evidence" value="ECO:0007669"/>
    <property type="project" value="TreeGrafter"/>
</dbReference>